<dbReference type="InterPro" id="IPR050109">
    <property type="entry name" value="HTH-type_TetR-like_transc_reg"/>
</dbReference>
<keyword evidence="1 2" id="KW-0238">DNA-binding</keyword>
<dbReference type="SUPFAM" id="SSF46689">
    <property type="entry name" value="Homeodomain-like"/>
    <property type="match status" value="1"/>
</dbReference>
<comment type="caution">
    <text evidence="4">The sequence shown here is derived from an EMBL/GenBank/DDBJ whole genome shotgun (WGS) entry which is preliminary data.</text>
</comment>
<dbReference type="InterPro" id="IPR036271">
    <property type="entry name" value="Tet_transcr_reg_TetR-rel_C_sf"/>
</dbReference>
<protein>
    <submittedName>
        <fullName evidence="4">TetR/AcrR family transcriptional regulator</fullName>
    </submittedName>
</protein>
<dbReference type="InterPro" id="IPR001647">
    <property type="entry name" value="HTH_TetR"/>
</dbReference>
<dbReference type="PANTHER" id="PTHR30055">
    <property type="entry name" value="HTH-TYPE TRANSCRIPTIONAL REGULATOR RUTR"/>
    <property type="match status" value="1"/>
</dbReference>
<evidence type="ECO:0000313" key="5">
    <source>
        <dbReference type="Proteomes" id="UP001551658"/>
    </source>
</evidence>
<gene>
    <name evidence="4" type="ORF">AB0H72_21090</name>
</gene>
<dbReference type="PRINTS" id="PR00455">
    <property type="entry name" value="HTHTETR"/>
</dbReference>
<evidence type="ECO:0000256" key="2">
    <source>
        <dbReference type="PROSITE-ProRule" id="PRU00335"/>
    </source>
</evidence>
<dbReference type="Proteomes" id="UP001551658">
    <property type="component" value="Unassembled WGS sequence"/>
</dbReference>
<name>A0ABV3FC18_9NOCA</name>
<dbReference type="RefSeq" id="WP_357981296.1">
    <property type="nucleotide sequence ID" value="NZ_JBFAIH010000013.1"/>
</dbReference>
<dbReference type="Pfam" id="PF14246">
    <property type="entry name" value="TetR_C_7"/>
    <property type="match status" value="1"/>
</dbReference>
<feature type="domain" description="HTH tetR-type" evidence="3">
    <location>
        <begin position="12"/>
        <end position="72"/>
    </location>
</feature>
<dbReference type="Pfam" id="PF00440">
    <property type="entry name" value="TetR_N"/>
    <property type="match status" value="1"/>
</dbReference>
<sequence>MDSVAVPARGRIDKQQAILDAAFVVFSRTGYAQTRMDRIAAEAGVAKATVYSHFGDKEQVFRAAVQSLSEAALAANLAVLDRLTEPGPDLAATLREVGGALIRCYCSPESRALRRLLCAEAGQFPDLCEIADGVSDRVGRALADRLARFAVAGVLRIDDPDIAAAHWAALLTASLRSRHRFGDESPPERELDRAVDAAVRTFLAAYGV</sequence>
<dbReference type="EMBL" id="JBFAIH010000013">
    <property type="protein sequence ID" value="MEV0365197.1"/>
    <property type="molecule type" value="Genomic_DNA"/>
</dbReference>
<dbReference type="PANTHER" id="PTHR30055:SF146">
    <property type="entry name" value="HTH-TYPE TRANSCRIPTIONAL DUAL REGULATOR CECR"/>
    <property type="match status" value="1"/>
</dbReference>
<evidence type="ECO:0000313" key="4">
    <source>
        <dbReference type="EMBL" id="MEV0365197.1"/>
    </source>
</evidence>
<dbReference type="PROSITE" id="PS50977">
    <property type="entry name" value="HTH_TETR_2"/>
    <property type="match status" value="1"/>
</dbReference>
<proteinExistence type="predicted"/>
<keyword evidence="5" id="KW-1185">Reference proteome</keyword>
<evidence type="ECO:0000256" key="1">
    <source>
        <dbReference type="ARBA" id="ARBA00023125"/>
    </source>
</evidence>
<accession>A0ABV3FC18</accession>
<evidence type="ECO:0000259" key="3">
    <source>
        <dbReference type="PROSITE" id="PS50977"/>
    </source>
</evidence>
<dbReference type="InterPro" id="IPR009057">
    <property type="entry name" value="Homeodomain-like_sf"/>
</dbReference>
<organism evidence="4 5">
    <name type="scientific">Nocardia fusca</name>
    <dbReference type="NCBI Taxonomy" id="941183"/>
    <lineage>
        <taxon>Bacteria</taxon>
        <taxon>Bacillati</taxon>
        <taxon>Actinomycetota</taxon>
        <taxon>Actinomycetes</taxon>
        <taxon>Mycobacteriales</taxon>
        <taxon>Nocardiaceae</taxon>
        <taxon>Nocardia</taxon>
    </lineage>
</organism>
<dbReference type="Gene3D" id="1.10.357.10">
    <property type="entry name" value="Tetracycline Repressor, domain 2"/>
    <property type="match status" value="1"/>
</dbReference>
<dbReference type="SUPFAM" id="SSF48498">
    <property type="entry name" value="Tetracyclin repressor-like, C-terminal domain"/>
    <property type="match status" value="1"/>
</dbReference>
<feature type="DNA-binding region" description="H-T-H motif" evidence="2">
    <location>
        <begin position="35"/>
        <end position="54"/>
    </location>
</feature>
<dbReference type="InterPro" id="IPR039536">
    <property type="entry name" value="TetR_C_Proteobacteria"/>
</dbReference>
<reference evidence="4 5" key="1">
    <citation type="submission" date="2024-06" db="EMBL/GenBank/DDBJ databases">
        <title>The Natural Products Discovery Center: Release of the First 8490 Sequenced Strains for Exploring Actinobacteria Biosynthetic Diversity.</title>
        <authorList>
            <person name="Kalkreuter E."/>
            <person name="Kautsar S.A."/>
            <person name="Yang D."/>
            <person name="Bader C.D."/>
            <person name="Teijaro C.N."/>
            <person name="Fluegel L."/>
            <person name="Davis C.M."/>
            <person name="Simpson J.R."/>
            <person name="Lauterbach L."/>
            <person name="Steele A.D."/>
            <person name="Gui C."/>
            <person name="Meng S."/>
            <person name="Li G."/>
            <person name="Viehrig K."/>
            <person name="Ye F."/>
            <person name="Su P."/>
            <person name="Kiefer A.F."/>
            <person name="Nichols A."/>
            <person name="Cepeda A.J."/>
            <person name="Yan W."/>
            <person name="Fan B."/>
            <person name="Jiang Y."/>
            <person name="Adhikari A."/>
            <person name="Zheng C.-J."/>
            <person name="Schuster L."/>
            <person name="Cowan T.M."/>
            <person name="Smanski M.J."/>
            <person name="Chevrette M.G."/>
            <person name="De Carvalho L.P.S."/>
            <person name="Shen B."/>
        </authorList>
    </citation>
    <scope>NUCLEOTIDE SEQUENCE [LARGE SCALE GENOMIC DNA]</scope>
    <source>
        <strain evidence="4 5">NPDC050671</strain>
    </source>
</reference>